<accession>A0A7N0UHL4</accession>
<evidence type="ECO:0000313" key="3">
    <source>
        <dbReference type="Proteomes" id="UP000594263"/>
    </source>
</evidence>
<evidence type="ECO:0000313" key="2">
    <source>
        <dbReference type="EnsemblPlants" id="Kaladp0066s0097.1.v1.1"/>
    </source>
</evidence>
<proteinExistence type="predicted"/>
<dbReference type="AlphaFoldDB" id="A0A7N0UHL4"/>
<name>A0A7N0UHL4_KALFE</name>
<sequence length="237" mass="25365">MSSSILVGCGEESASMPSKLPLLSLFPFPPGHEDASSSGSSTPPFHSSASVPFKWEEEPGKPINHCTALIPFAQPLIPPPPSRRTTKTPSPTTVLDGPPSPETGLLGPMVMMMSHSEQNKSITKKKKRLFGSWPWGSRRTAGNCNKMEVVGRERDNNKGSGLGGSFVYSSSSSTAAFSFSCSLDDVGIRECCSEYGGESECAVGESAAAVKQMRKSRSFINFAQVMPWKSRKHGTST</sequence>
<dbReference type="InterPro" id="IPR007789">
    <property type="entry name" value="DUF688"/>
</dbReference>
<dbReference type="Proteomes" id="UP000594263">
    <property type="component" value="Unplaced"/>
</dbReference>
<dbReference type="EnsemblPlants" id="Kaladp0066s0097.1.v1.1">
    <property type="protein sequence ID" value="Kaladp0066s0097.1.v1.1"/>
    <property type="gene ID" value="Kaladp0066s0097.v1.1"/>
</dbReference>
<dbReference type="PANTHER" id="PTHR34371:SF6">
    <property type="entry name" value="MEMBRANE-ASSOCIATED KINASE REGULATOR 6"/>
    <property type="match status" value="1"/>
</dbReference>
<dbReference type="OMA" id="RECCSEY"/>
<protein>
    <submittedName>
        <fullName evidence="2">Uncharacterized protein</fullName>
    </submittedName>
</protein>
<feature type="compositionally biased region" description="Low complexity" evidence="1">
    <location>
        <begin position="36"/>
        <end position="50"/>
    </location>
</feature>
<evidence type="ECO:0000256" key="1">
    <source>
        <dbReference type="SAM" id="MobiDB-lite"/>
    </source>
</evidence>
<dbReference type="Gramene" id="Kaladp0066s0097.1.v1.1">
    <property type="protein sequence ID" value="Kaladp0066s0097.1.v1.1"/>
    <property type="gene ID" value="Kaladp0066s0097.v1.1"/>
</dbReference>
<keyword evidence="3" id="KW-1185">Reference proteome</keyword>
<reference evidence="2" key="1">
    <citation type="submission" date="2021-01" db="UniProtKB">
        <authorList>
            <consortium name="EnsemblPlants"/>
        </authorList>
    </citation>
    <scope>IDENTIFICATION</scope>
</reference>
<feature type="region of interest" description="Disordered" evidence="1">
    <location>
        <begin position="75"/>
        <end position="104"/>
    </location>
</feature>
<feature type="region of interest" description="Disordered" evidence="1">
    <location>
        <begin position="31"/>
        <end position="51"/>
    </location>
</feature>
<dbReference type="Pfam" id="PF05097">
    <property type="entry name" value="DUF688"/>
    <property type="match status" value="1"/>
</dbReference>
<dbReference type="PANTHER" id="PTHR34371">
    <property type="entry name" value="OS01G0551000 PROTEIN"/>
    <property type="match status" value="1"/>
</dbReference>
<organism evidence="2 3">
    <name type="scientific">Kalanchoe fedtschenkoi</name>
    <name type="common">Lavender scallops</name>
    <name type="synonym">South American air plant</name>
    <dbReference type="NCBI Taxonomy" id="63787"/>
    <lineage>
        <taxon>Eukaryota</taxon>
        <taxon>Viridiplantae</taxon>
        <taxon>Streptophyta</taxon>
        <taxon>Embryophyta</taxon>
        <taxon>Tracheophyta</taxon>
        <taxon>Spermatophyta</taxon>
        <taxon>Magnoliopsida</taxon>
        <taxon>eudicotyledons</taxon>
        <taxon>Gunneridae</taxon>
        <taxon>Pentapetalae</taxon>
        <taxon>Saxifragales</taxon>
        <taxon>Crassulaceae</taxon>
        <taxon>Kalanchoe</taxon>
    </lineage>
</organism>